<evidence type="ECO:0000256" key="1">
    <source>
        <dbReference type="ARBA" id="ARBA00022527"/>
    </source>
</evidence>
<protein>
    <submittedName>
        <fullName evidence="6">Serine/threonine-protein kinase</fullName>
    </submittedName>
</protein>
<dbReference type="Proteomes" id="UP000813463">
    <property type="component" value="Chromosome 3"/>
</dbReference>
<organism evidence="5 6">
    <name type="scientific">Spinacia oleracea</name>
    <name type="common">Spinach</name>
    <dbReference type="NCBI Taxonomy" id="3562"/>
    <lineage>
        <taxon>Eukaryota</taxon>
        <taxon>Viridiplantae</taxon>
        <taxon>Streptophyta</taxon>
        <taxon>Embryophyta</taxon>
        <taxon>Tracheophyta</taxon>
        <taxon>Spermatophyta</taxon>
        <taxon>Magnoliopsida</taxon>
        <taxon>eudicotyledons</taxon>
        <taxon>Gunneridae</taxon>
        <taxon>Pentapetalae</taxon>
        <taxon>Caryophyllales</taxon>
        <taxon>Chenopodiaceae</taxon>
        <taxon>Chenopodioideae</taxon>
        <taxon>Anserineae</taxon>
        <taxon>Spinacia</taxon>
    </lineage>
</organism>
<dbReference type="PANTHER" id="PTHR47989:SF42">
    <property type="entry name" value="SERINE_THREONINE-PROTEIN KINASE"/>
    <property type="match status" value="1"/>
</dbReference>
<dbReference type="PROSITE" id="PS50011">
    <property type="entry name" value="PROTEIN_KINASE_DOM"/>
    <property type="match status" value="1"/>
</dbReference>
<evidence type="ECO:0000256" key="2">
    <source>
        <dbReference type="ARBA" id="ARBA00022741"/>
    </source>
</evidence>
<proteinExistence type="predicted"/>
<dbReference type="Pfam" id="PF07714">
    <property type="entry name" value="PK_Tyr_Ser-Thr"/>
    <property type="match status" value="1"/>
</dbReference>
<keyword evidence="6" id="KW-0808">Transferase</keyword>
<evidence type="ECO:0000259" key="4">
    <source>
        <dbReference type="PROSITE" id="PS50011"/>
    </source>
</evidence>
<reference evidence="6" key="2">
    <citation type="submission" date="2025-08" db="UniProtKB">
        <authorList>
            <consortium name="RefSeq"/>
        </authorList>
    </citation>
    <scope>IDENTIFICATION</scope>
    <source>
        <tissue evidence="6">Leaf</tissue>
    </source>
</reference>
<dbReference type="AlphaFoldDB" id="A0A9R0JSM0"/>
<gene>
    <name evidence="6" type="primary">LOC110785376</name>
</gene>
<dbReference type="InterPro" id="IPR020635">
    <property type="entry name" value="Tyr_kinase_cat_dom"/>
</dbReference>
<keyword evidence="5" id="KW-1185">Reference proteome</keyword>
<feature type="domain" description="Protein kinase" evidence="4">
    <location>
        <begin position="38"/>
        <end position="322"/>
    </location>
</feature>
<dbReference type="GO" id="GO:0004672">
    <property type="term" value="F:protein kinase activity"/>
    <property type="evidence" value="ECO:0000318"/>
    <property type="project" value="GO_Central"/>
</dbReference>
<dbReference type="InterPro" id="IPR000719">
    <property type="entry name" value="Prot_kinase_dom"/>
</dbReference>
<dbReference type="Gene3D" id="3.30.200.20">
    <property type="entry name" value="Phosphorylase Kinase, domain 1"/>
    <property type="match status" value="1"/>
</dbReference>
<keyword evidence="2" id="KW-0547">Nucleotide-binding</keyword>
<dbReference type="InterPro" id="IPR008266">
    <property type="entry name" value="Tyr_kinase_AS"/>
</dbReference>
<keyword evidence="3" id="KW-0067">ATP-binding</keyword>
<dbReference type="GO" id="GO:0004674">
    <property type="term" value="F:protein serine/threonine kinase activity"/>
    <property type="evidence" value="ECO:0007669"/>
    <property type="project" value="UniProtKB-KW"/>
</dbReference>
<name>A0A9R0JSM0_SPIOL</name>
<keyword evidence="6" id="KW-0418">Kinase</keyword>
<dbReference type="PROSITE" id="PS00109">
    <property type="entry name" value="PROTEIN_KINASE_TYR"/>
    <property type="match status" value="1"/>
</dbReference>
<sequence>MACNHQENIENDEISKLKAGIGDSAIRFSFKELQKATNNFSTKLGIGDLSTCHKGTLENGTVVAVKVLRPRNADIRMYIELRVLINVMSEIRHQNVVEFIGCCVEDDHVIIVYEFMEGGSLASLLDDEVSKLSWPMRASICLGIARGLECLDGKILHRDIRPNNVLLDNSFNPKIMDFGIMHIFTDYASDEGDRIPKNIGYIDREYMTTGHMTTKGDVYAFGVVLLEVISGKRVPQFLKDCNDSGRRLAQCLQAGKNLVDWARQLGQDGSFLEIIDPTLSEFPEDEVKRFIDVALSCVRLSSNLRPSMSEVSLLLSGGHDLTCLISDVMRDCFYYSGQVAIRCINLPCIFSFYTLTLTVIQPLMKVTEENSEPLTPSNQLN</sequence>
<evidence type="ECO:0000256" key="3">
    <source>
        <dbReference type="ARBA" id="ARBA00022840"/>
    </source>
</evidence>
<dbReference type="KEGG" id="soe:110785376"/>
<evidence type="ECO:0000313" key="5">
    <source>
        <dbReference type="Proteomes" id="UP000813463"/>
    </source>
</evidence>
<keyword evidence="1" id="KW-0723">Serine/threonine-protein kinase</keyword>
<dbReference type="GO" id="GO:0005524">
    <property type="term" value="F:ATP binding"/>
    <property type="evidence" value="ECO:0007669"/>
    <property type="project" value="UniProtKB-KW"/>
</dbReference>
<reference evidence="5" key="1">
    <citation type="journal article" date="2021" name="Nat. Commun.">
        <title>Genomic analyses provide insights into spinach domestication and the genetic basis of agronomic traits.</title>
        <authorList>
            <person name="Cai X."/>
            <person name="Sun X."/>
            <person name="Xu C."/>
            <person name="Sun H."/>
            <person name="Wang X."/>
            <person name="Ge C."/>
            <person name="Zhang Z."/>
            <person name="Wang Q."/>
            <person name="Fei Z."/>
            <person name="Jiao C."/>
            <person name="Wang Q."/>
        </authorList>
    </citation>
    <scope>NUCLEOTIDE SEQUENCE [LARGE SCALE GENOMIC DNA]</scope>
    <source>
        <strain evidence="5">cv. Varoflay</strain>
    </source>
</reference>
<dbReference type="SUPFAM" id="SSF56112">
    <property type="entry name" value="Protein kinase-like (PK-like)"/>
    <property type="match status" value="1"/>
</dbReference>
<dbReference type="SMART" id="SM00219">
    <property type="entry name" value="TyrKc"/>
    <property type="match status" value="1"/>
</dbReference>
<evidence type="ECO:0000313" key="6">
    <source>
        <dbReference type="RefSeq" id="XP_021845499.2"/>
    </source>
</evidence>
<dbReference type="InterPro" id="IPR001245">
    <property type="entry name" value="Ser-Thr/Tyr_kinase_cat_dom"/>
</dbReference>
<dbReference type="RefSeq" id="XP_021845499.2">
    <property type="nucleotide sequence ID" value="XM_021989807.2"/>
</dbReference>
<accession>A0A9R0JSM0</accession>
<dbReference type="GeneID" id="110785376"/>
<dbReference type="GO" id="GO:0004713">
    <property type="term" value="F:protein tyrosine kinase activity"/>
    <property type="evidence" value="ECO:0007669"/>
    <property type="project" value="InterPro"/>
</dbReference>
<dbReference type="Gene3D" id="1.10.510.10">
    <property type="entry name" value="Transferase(Phosphotransferase) domain 1"/>
    <property type="match status" value="1"/>
</dbReference>
<dbReference type="PANTHER" id="PTHR47989">
    <property type="entry name" value="OS01G0750732 PROTEIN"/>
    <property type="match status" value="1"/>
</dbReference>
<dbReference type="InterPro" id="IPR011009">
    <property type="entry name" value="Kinase-like_dom_sf"/>
</dbReference>